<evidence type="ECO:0000313" key="2">
    <source>
        <dbReference type="Proteomes" id="UP001198612"/>
    </source>
</evidence>
<name>A0AAW4WAM4_9FIRM</name>
<gene>
    <name evidence="1" type="ORF">LKD40_10000</name>
</gene>
<dbReference type="RefSeq" id="WP_227588785.1">
    <property type="nucleotide sequence ID" value="NZ_JAJEQQ010000014.1"/>
</dbReference>
<proteinExistence type="predicted"/>
<comment type="caution">
    <text evidence="1">The sequence shown here is derived from an EMBL/GenBank/DDBJ whole genome shotgun (WGS) entry which is preliminary data.</text>
</comment>
<evidence type="ECO:0000313" key="1">
    <source>
        <dbReference type="EMBL" id="MCC2228132.1"/>
    </source>
</evidence>
<sequence length="247" mass="28948">MEENTLNISKIVIECLKTVGKVDYTDMTSKFECSSQTLLNWRQGKNEPNKGSKALICKGIPELLGNEEQKHKYLVALKREFSNLGDDIQKGLESCESVEDFLKYLYFHMKKNIETDKIYELFNGSQGKEVLKEIINKKFEINKEKPPIFQMEKLGFKEREIVQTREIAWKLNLENCFILRFKETDKKYSYKVLVNYNFNQEDYEKAGDYTEARDAVKAYGVRMILLFGNANVSDKEINFWMDSNISM</sequence>
<dbReference type="Proteomes" id="UP001198612">
    <property type="component" value="Unassembled WGS sequence"/>
</dbReference>
<dbReference type="EMBL" id="JAJEQQ010000014">
    <property type="protein sequence ID" value="MCC2228132.1"/>
    <property type="molecule type" value="Genomic_DNA"/>
</dbReference>
<keyword evidence="2" id="KW-1185">Reference proteome</keyword>
<reference evidence="1 2" key="1">
    <citation type="submission" date="2021-10" db="EMBL/GenBank/DDBJ databases">
        <title>Anaerobic single-cell dispensing facilitates the cultivation of human gut bacteria.</title>
        <authorList>
            <person name="Afrizal A."/>
        </authorList>
    </citation>
    <scope>NUCLEOTIDE SEQUENCE [LARGE SCALE GENOMIC DNA]</scope>
    <source>
        <strain evidence="1 2">CLA-AA-H217</strain>
    </source>
</reference>
<accession>A0AAW4WAM4</accession>
<organism evidence="1 2">
    <name type="scientific">Blautia fusiformis</name>
    <dbReference type="NCBI Taxonomy" id="2881264"/>
    <lineage>
        <taxon>Bacteria</taxon>
        <taxon>Bacillati</taxon>
        <taxon>Bacillota</taxon>
        <taxon>Clostridia</taxon>
        <taxon>Lachnospirales</taxon>
        <taxon>Lachnospiraceae</taxon>
        <taxon>Blautia</taxon>
    </lineage>
</organism>
<protein>
    <submittedName>
        <fullName evidence="1">Uncharacterized protein</fullName>
    </submittedName>
</protein>
<dbReference type="AlphaFoldDB" id="A0AAW4WAM4"/>